<dbReference type="InterPro" id="IPR011059">
    <property type="entry name" value="Metal-dep_hydrolase_composite"/>
</dbReference>
<dbReference type="EMBL" id="KN880431">
    <property type="protein sequence ID" value="KIY74428.1"/>
    <property type="molecule type" value="Genomic_DNA"/>
</dbReference>
<dbReference type="InterPro" id="IPR011042">
    <property type="entry name" value="6-blade_b-propeller_TolB-like"/>
</dbReference>
<dbReference type="STRING" id="1314674.A0A0D7BV95"/>
<accession>A0A0D7BV95</accession>
<dbReference type="Proteomes" id="UP000054007">
    <property type="component" value="Unassembled WGS sequence"/>
</dbReference>
<name>A0A0D7BV95_9AGAR</name>
<dbReference type="SUPFAM" id="SSF51338">
    <property type="entry name" value="Composite domain of metallo-dependent hydrolases"/>
    <property type="match status" value="1"/>
</dbReference>
<proteinExistence type="predicted"/>
<dbReference type="PANTHER" id="PTHR43135">
    <property type="entry name" value="ALPHA-D-RIBOSE 1-METHYLPHOSPHONATE 5-TRIPHOSPHATE DIPHOSPHATASE"/>
    <property type="match status" value="1"/>
</dbReference>
<dbReference type="PANTHER" id="PTHR43135:SF3">
    <property type="entry name" value="ALPHA-D-RIBOSE 1-METHYLPHOSPHONATE 5-TRIPHOSPHATE DIPHOSPHATASE"/>
    <property type="match status" value="1"/>
</dbReference>
<dbReference type="SUPFAM" id="SSF51556">
    <property type="entry name" value="Metallo-dependent hydrolases"/>
    <property type="match status" value="1"/>
</dbReference>
<dbReference type="GO" id="GO:0016810">
    <property type="term" value="F:hydrolase activity, acting on carbon-nitrogen (but not peptide) bonds"/>
    <property type="evidence" value="ECO:0007669"/>
    <property type="project" value="InterPro"/>
</dbReference>
<evidence type="ECO:0000313" key="3">
    <source>
        <dbReference type="EMBL" id="KIY74428.1"/>
    </source>
</evidence>
<keyword evidence="1" id="KW-0472">Membrane</keyword>
<evidence type="ECO:0000259" key="2">
    <source>
        <dbReference type="Pfam" id="PF01979"/>
    </source>
</evidence>
<dbReference type="InterPro" id="IPR011659">
    <property type="entry name" value="WD40"/>
</dbReference>
<dbReference type="InterPro" id="IPR032466">
    <property type="entry name" value="Metal_Hydrolase"/>
</dbReference>
<dbReference type="SUPFAM" id="SSF82171">
    <property type="entry name" value="DPP6 N-terminal domain-like"/>
    <property type="match status" value="1"/>
</dbReference>
<organism evidence="3 4">
    <name type="scientific">Cylindrobasidium torrendii FP15055 ss-10</name>
    <dbReference type="NCBI Taxonomy" id="1314674"/>
    <lineage>
        <taxon>Eukaryota</taxon>
        <taxon>Fungi</taxon>
        <taxon>Dikarya</taxon>
        <taxon>Basidiomycota</taxon>
        <taxon>Agaricomycotina</taxon>
        <taxon>Agaricomycetes</taxon>
        <taxon>Agaricomycetidae</taxon>
        <taxon>Agaricales</taxon>
        <taxon>Marasmiineae</taxon>
        <taxon>Physalacriaceae</taxon>
        <taxon>Cylindrobasidium</taxon>
    </lineage>
</organism>
<evidence type="ECO:0000313" key="4">
    <source>
        <dbReference type="Proteomes" id="UP000054007"/>
    </source>
</evidence>
<dbReference type="Gene3D" id="2.30.40.10">
    <property type="entry name" value="Urease, subunit C, domain 1"/>
    <property type="match status" value="2"/>
</dbReference>
<keyword evidence="1" id="KW-1133">Transmembrane helix</keyword>
<keyword evidence="4" id="KW-1185">Reference proteome</keyword>
<dbReference type="Gene3D" id="3.20.20.140">
    <property type="entry name" value="Metal-dependent hydrolases"/>
    <property type="match status" value="2"/>
</dbReference>
<keyword evidence="1" id="KW-0812">Transmembrane</keyword>
<sequence>MEKKQRAPELGVPIPGPRRRKNLTVTLVAAVLATFTTLTFLGHFDDYTTSRAGPADEWQDNVWPIRQQTPWDIEKDYEHPRLLEYDVQESTWTRLDVHPVSNDLIFDVLGDIYCIPAEEAFSGTRATARPVLSGVPYDTDPHFSPDGGRFVYRSDAGLGVDNIWVTSWSGCTEEMNGSDLRQSAQRVTNETYRWTTDARWHPSGDKVVATKWYMSSRSLGGPEAWEYDVPAIGSNTTVPLAAGKRVLEKTLAAGADDYEEVQIGPEQALWHGADRLIFSKNVRDSVAFDYSKDVHKGINAIFERNLTSGRTVTLVDAYPGGASRPELSRDGNTLAFVRRVRDNEVLVLKDLRTGTLHYAWDGLTYDASVVYAPMGTYPSFSFNSDDSAIIIWAAGKIWSVPLGVNKDGEKVSAGEPISIEFSAHIKKHLGPLRAIDDIGLVGIETSDKQRVRAFRNLKTDVKGEKVVFEAAGVSYVQVVGNNAPIKVPVLHPEQPYYDPSFVDNTDATLVVHSRWDDTTFTTFEIGDVQSGNSVELSGLPKGRYLTPIVWYSNGSPASIAFIKISGDYLSGSVVATASPGLYVGDIVSAKDNSKGLRINNIRFVPSDINVDDRINMRFVDSKDKILVQQSSTAFIISLSGPSDDDGKPAHSTVASGRTSTEIITSSPSESSCLKRIWCKIYGCRLDAPKAIAFVDFQHVYVARGDKIKDGEAVWSKPGNATDGLARLSLDGGHDLVFSGDGKKMFWLLGPYLHSLELSKLGKCASSIKSDHETFGIDCTKTILEYQEIIINHTTDIARLKAEAAAVQASDVVVIVNATLLTMETGDPQADVITDGMLVIRGGVIESVASFVSENIPGGATVLNAQGAFVTPGFIDMHAHWNAMSNPVPAKSWELETFLAWGVTTLHNPSSDNVDGYAERSRVEGGFLIGPRIFHTGQVIYGANGAGYHQSIPDMAEAHSALTRIKAEGGPISTSYKNYNQVPRAVRQRLLLAAQNLSMICVPEGGMNFDWNLAYILDGMTTVEHSLPIPVLYEDVLTLLAKSGTGNTPTHIVNYGGTFGEQLVWQENNVPHNQKLRNTIPESILEGLTESTARPHSSYQLFNTSISASKVVGLGGKVFIGAHGEPPLGLNYHAEMNFASAGGLTNYEVYRAATSDAAKVLGLFSSLGSLSPGKLADVVIFKPGVDILGGKMGVSANIDFVARGGRIWEAETMTEIWPVKGRKQVMPPYNPPA</sequence>
<protein>
    <recommendedName>
        <fullName evidence="2">Amidohydrolase-related domain-containing protein</fullName>
    </recommendedName>
</protein>
<evidence type="ECO:0000256" key="1">
    <source>
        <dbReference type="SAM" id="Phobius"/>
    </source>
</evidence>
<dbReference type="InterPro" id="IPR006680">
    <property type="entry name" value="Amidohydro-rel"/>
</dbReference>
<feature type="domain" description="Amidohydrolase-related" evidence="2">
    <location>
        <begin position="1130"/>
        <end position="1204"/>
    </location>
</feature>
<dbReference type="Gene3D" id="2.120.10.30">
    <property type="entry name" value="TolB, C-terminal domain"/>
    <property type="match status" value="2"/>
</dbReference>
<dbReference type="OrthoDB" id="194468at2759"/>
<dbReference type="AlphaFoldDB" id="A0A0D7BV95"/>
<gene>
    <name evidence="3" type="ORF">CYLTODRAFT_433759</name>
</gene>
<dbReference type="Pfam" id="PF07676">
    <property type="entry name" value="PD40"/>
    <property type="match status" value="1"/>
</dbReference>
<dbReference type="Pfam" id="PF01979">
    <property type="entry name" value="Amidohydro_1"/>
    <property type="match status" value="1"/>
</dbReference>
<reference evidence="3 4" key="1">
    <citation type="journal article" date="2015" name="Fungal Genet. Biol.">
        <title>Evolution of novel wood decay mechanisms in Agaricales revealed by the genome sequences of Fistulina hepatica and Cylindrobasidium torrendii.</title>
        <authorList>
            <person name="Floudas D."/>
            <person name="Held B.W."/>
            <person name="Riley R."/>
            <person name="Nagy L.G."/>
            <person name="Koehler G."/>
            <person name="Ransdell A.S."/>
            <person name="Younus H."/>
            <person name="Chow J."/>
            <person name="Chiniquy J."/>
            <person name="Lipzen A."/>
            <person name="Tritt A."/>
            <person name="Sun H."/>
            <person name="Haridas S."/>
            <person name="LaButti K."/>
            <person name="Ohm R.A."/>
            <person name="Kues U."/>
            <person name="Blanchette R.A."/>
            <person name="Grigoriev I.V."/>
            <person name="Minto R.E."/>
            <person name="Hibbett D.S."/>
        </authorList>
    </citation>
    <scope>NUCLEOTIDE SEQUENCE [LARGE SCALE GENOMIC DNA]</scope>
    <source>
        <strain evidence="3 4">FP15055 ss-10</strain>
    </source>
</reference>
<dbReference type="InterPro" id="IPR051781">
    <property type="entry name" value="Metallo-dep_Hydrolase"/>
</dbReference>
<feature type="transmembrane region" description="Helical" evidence="1">
    <location>
        <begin position="23"/>
        <end position="44"/>
    </location>
</feature>